<keyword evidence="9" id="KW-1185">Reference proteome</keyword>
<dbReference type="PANTHER" id="PTHR42693">
    <property type="entry name" value="ARYLSULFATASE FAMILY MEMBER"/>
    <property type="match status" value="1"/>
</dbReference>
<dbReference type="Proteomes" id="UP000346198">
    <property type="component" value="Unassembled WGS sequence"/>
</dbReference>
<evidence type="ECO:0000256" key="5">
    <source>
        <dbReference type="SAM" id="MobiDB-lite"/>
    </source>
</evidence>
<dbReference type="InterPro" id="IPR050738">
    <property type="entry name" value="Sulfatase"/>
</dbReference>
<evidence type="ECO:0000256" key="4">
    <source>
        <dbReference type="ARBA" id="ARBA00022837"/>
    </source>
</evidence>
<dbReference type="SUPFAM" id="SSF53649">
    <property type="entry name" value="Alkaline phosphatase-like"/>
    <property type="match status" value="1"/>
</dbReference>
<dbReference type="AlphaFoldDB" id="A0A6C2UEL3"/>
<evidence type="ECO:0000256" key="3">
    <source>
        <dbReference type="ARBA" id="ARBA00022801"/>
    </source>
</evidence>
<feature type="region of interest" description="Disordered" evidence="5">
    <location>
        <begin position="478"/>
        <end position="498"/>
    </location>
</feature>
<dbReference type="CDD" id="cd16143">
    <property type="entry name" value="ARS_like"/>
    <property type="match status" value="1"/>
</dbReference>
<keyword evidence="3" id="KW-0378">Hydrolase</keyword>
<evidence type="ECO:0000259" key="7">
    <source>
        <dbReference type="Pfam" id="PF00884"/>
    </source>
</evidence>
<dbReference type="Pfam" id="PF00884">
    <property type="entry name" value="Sulfatase"/>
    <property type="match status" value="1"/>
</dbReference>
<dbReference type="GO" id="GO:0004065">
    <property type="term" value="F:arylsulfatase activity"/>
    <property type="evidence" value="ECO:0007669"/>
    <property type="project" value="TreeGrafter"/>
</dbReference>
<dbReference type="InterPro" id="IPR000917">
    <property type="entry name" value="Sulfatase_N"/>
</dbReference>
<dbReference type="EMBL" id="CAAHFH010000001">
    <property type="protein sequence ID" value="VGO18595.1"/>
    <property type="molecule type" value="Genomic_DNA"/>
</dbReference>
<dbReference type="PROSITE" id="PS00149">
    <property type="entry name" value="SULFATASE_2"/>
    <property type="match status" value="1"/>
</dbReference>
<evidence type="ECO:0000313" key="9">
    <source>
        <dbReference type="Proteomes" id="UP000346198"/>
    </source>
</evidence>
<keyword evidence="2" id="KW-0479">Metal-binding</keyword>
<dbReference type="PANTHER" id="PTHR42693:SF53">
    <property type="entry name" value="ENDO-4-O-SULFATASE"/>
    <property type="match status" value="1"/>
</dbReference>
<feature type="chain" id="PRO_5029014117" evidence="6">
    <location>
        <begin position="22"/>
        <end position="507"/>
    </location>
</feature>
<gene>
    <name evidence="8" type="primary">atsA_59</name>
    <name evidence="8" type="ORF">SCARR_00648</name>
</gene>
<evidence type="ECO:0000313" key="8">
    <source>
        <dbReference type="EMBL" id="VGO18595.1"/>
    </source>
</evidence>
<reference evidence="8 9" key="1">
    <citation type="submission" date="2019-04" db="EMBL/GenBank/DDBJ databases">
        <authorList>
            <person name="Van Vliet M D."/>
        </authorList>
    </citation>
    <scope>NUCLEOTIDE SEQUENCE [LARGE SCALE GENOMIC DNA]</scope>
    <source>
        <strain evidence="8 9">F21</strain>
    </source>
</reference>
<evidence type="ECO:0000256" key="1">
    <source>
        <dbReference type="ARBA" id="ARBA00008779"/>
    </source>
</evidence>
<evidence type="ECO:0000256" key="6">
    <source>
        <dbReference type="SAM" id="SignalP"/>
    </source>
</evidence>
<feature type="signal peptide" evidence="6">
    <location>
        <begin position="1"/>
        <end position="21"/>
    </location>
</feature>
<dbReference type="RefSeq" id="WP_136060062.1">
    <property type="nucleotide sequence ID" value="NZ_CAAHFH010000001.1"/>
</dbReference>
<dbReference type="InterPro" id="IPR017850">
    <property type="entry name" value="Alkaline_phosphatase_core_sf"/>
</dbReference>
<dbReference type="InterPro" id="IPR024607">
    <property type="entry name" value="Sulfatase_CS"/>
</dbReference>
<feature type="domain" description="Sulfatase N-terminal" evidence="7">
    <location>
        <begin position="26"/>
        <end position="388"/>
    </location>
</feature>
<protein>
    <submittedName>
        <fullName evidence="8">Arylsulfatase</fullName>
    </submittedName>
</protein>
<dbReference type="Gene3D" id="3.40.720.10">
    <property type="entry name" value="Alkaline Phosphatase, subunit A"/>
    <property type="match status" value="1"/>
</dbReference>
<organism evidence="8 9">
    <name type="scientific">Pontiella sulfatireligans</name>
    <dbReference type="NCBI Taxonomy" id="2750658"/>
    <lineage>
        <taxon>Bacteria</taxon>
        <taxon>Pseudomonadati</taxon>
        <taxon>Kiritimatiellota</taxon>
        <taxon>Kiritimatiellia</taxon>
        <taxon>Kiritimatiellales</taxon>
        <taxon>Pontiellaceae</taxon>
        <taxon>Pontiella</taxon>
    </lineage>
</organism>
<comment type="similarity">
    <text evidence="1">Belongs to the sulfatase family.</text>
</comment>
<sequence>MMKSIWKLMLLSALTATGVFAKQPLPNIVYILADDMGVGDVAALNPGAKVKTPNIDGLVAGGMQFSDAHSASAVCTPTRYSLMTGRYSWRSEKKERVLHGYSRSLIKPDRDTVASLLKRNGYATAMIGKWHLGLNWMLKDGTRVSELDSNSSDIEPLVDFTKPFTGGPCDFGFDSWYGINASLDFPPYTWLVNDRASVLPTEQNPFKHDKTPAGKQRMMRGGLMAPGFDPSLLLKQLTERAVDYIGNVDSAKPFYFYMALNAPHTPVMPREEFLGKSGCGIYGDFIQEIDWTVGQVVAALKKKGLLKNTLVIFTADNGASRISFPVEFEEQYGHHSSAIYKGRKGSLNEGGHRVPFVAQWPAVIPAGSRSDVMCGLTDLYATCADLVGEKVAPNAGEDSYSMLPLFFQTPGKYKRTNAVHHDFGGRFAFRDGKWKLIPNKSPKKAALYDLEADVSETTNLHGKYPEVVEQLEKSLTEVVSNGRSTPGPKQQNDAPEWWPQLIWMDEK</sequence>
<keyword evidence="6" id="KW-0732">Signal</keyword>
<keyword evidence="4" id="KW-0106">Calcium</keyword>
<evidence type="ECO:0000256" key="2">
    <source>
        <dbReference type="ARBA" id="ARBA00022723"/>
    </source>
</evidence>
<feature type="compositionally biased region" description="Polar residues" evidence="5">
    <location>
        <begin position="478"/>
        <end position="493"/>
    </location>
</feature>
<dbReference type="GO" id="GO:0046872">
    <property type="term" value="F:metal ion binding"/>
    <property type="evidence" value="ECO:0007669"/>
    <property type="project" value="UniProtKB-KW"/>
</dbReference>
<proteinExistence type="inferred from homology"/>
<dbReference type="PROSITE" id="PS00523">
    <property type="entry name" value="SULFATASE_1"/>
    <property type="match status" value="1"/>
</dbReference>
<accession>A0A6C2UEL3</accession>
<dbReference type="Gene3D" id="3.30.1120.10">
    <property type="match status" value="1"/>
</dbReference>
<name>A0A6C2UEL3_9BACT</name>